<proteinExistence type="predicted"/>
<dbReference type="InterPro" id="IPR050361">
    <property type="entry name" value="MPP/UQCRC_Complex"/>
</dbReference>
<dbReference type="STRING" id="1590841.A0A2R6S1H7"/>
<dbReference type="SUPFAM" id="SSF63411">
    <property type="entry name" value="LuxS/MPP-like metallohydrolase"/>
    <property type="match status" value="1"/>
</dbReference>
<organism evidence="2 3">
    <name type="scientific">Actinidia chinensis var. chinensis</name>
    <name type="common">Chinese soft-hair kiwi</name>
    <dbReference type="NCBI Taxonomy" id="1590841"/>
    <lineage>
        <taxon>Eukaryota</taxon>
        <taxon>Viridiplantae</taxon>
        <taxon>Streptophyta</taxon>
        <taxon>Embryophyta</taxon>
        <taxon>Tracheophyta</taxon>
        <taxon>Spermatophyta</taxon>
        <taxon>Magnoliopsida</taxon>
        <taxon>eudicotyledons</taxon>
        <taxon>Gunneridae</taxon>
        <taxon>Pentapetalae</taxon>
        <taxon>asterids</taxon>
        <taxon>Ericales</taxon>
        <taxon>Actinidiaceae</taxon>
        <taxon>Actinidia</taxon>
    </lineage>
</organism>
<evidence type="ECO:0000313" key="2">
    <source>
        <dbReference type="EMBL" id="PSS36099.1"/>
    </source>
</evidence>
<protein>
    <submittedName>
        <fullName evidence="2">Mitochondrial-processing peptidase subunit alpha like</fullName>
    </submittedName>
</protein>
<sequence length="150" mass="17071">MKHHIHLGPHTCWNVWRLTAQQRSHLRIVREVEAIGGNVTASASLEQMGYTYDAMKTYVPEMVEMLIDCVRNPAFLDWEINDQENFTAPRMVLAASGIEHEELLKIAEPLLSDLPSQPHPQEPESVYVRGDYHCQVDSGPPEAGLSRRRL</sequence>
<keyword evidence="3" id="KW-1185">Reference proteome</keyword>
<dbReference type="AlphaFoldDB" id="A0A2R6S1H7"/>
<reference evidence="3" key="2">
    <citation type="journal article" date="2018" name="BMC Genomics">
        <title>A manually annotated Actinidia chinensis var. chinensis (kiwifruit) genome highlights the challenges associated with draft genomes and gene prediction in plants.</title>
        <authorList>
            <person name="Pilkington S.M."/>
            <person name="Crowhurst R."/>
            <person name="Hilario E."/>
            <person name="Nardozza S."/>
            <person name="Fraser L."/>
            <person name="Peng Y."/>
            <person name="Gunaseelan K."/>
            <person name="Simpson R."/>
            <person name="Tahir J."/>
            <person name="Deroles S.C."/>
            <person name="Templeton K."/>
            <person name="Luo Z."/>
            <person name="Davy M."/>
            <person name="Cheng C."/>
            <person name="McNeilage M."/>
            <person name="Scaglione D."/>
            <person name="Liu Y."/>
            <person name="Zhang Q."/>
            <person name="Datson P."/>
            <person name="De Silva N."/>
            <person name="Gardiner S.E."/>
            <person name="Bassett H."/>
            <person name="Chagne D."/>
            <person name="McCallum J."/>
            <person name="Dzierzon H."/>
            <person name="Deng C."/>
            <person name="Wang Y.Y."/>
            <person name="Barron L."/>
            <person name="Manako K."/>
            <person name="Bowen J."/>
            <person name="Foster T.M."/>
            <person name="Erridge Z.A."/>
            <person name="Tiffin H."/>
            <person name="Waite C.N."/>
            <person name="Davies K.M."/>
            <person name="Grierson E.P."/>
            <person name="Laing W.A."/>
            <person name="Kirk R."/>
            <person name="Chen X."/>
            <person name="Wood M."/>
            <person name="Montefiori M."/>
            <person name="Brummell D.A."/>
            <person name="Schwinn K.E."/>
            <person name="Catanach A."/>
            <person name="Fullerton C."/>
            <person name="Li D."/>
            <person name="Meiyalaghan S."/>
            <person name="Nieuwenhuizen N."/>
            <person name="Read N."/>
            <person name="Prakash R."/>
            <person name="Hunter D."/>
            <person name="Zhang H."/>
            <person name="McKenzie M."/>
            <person name="Knabel M."/>
            <person name="Harris A."/>
            <person name="Allan A.C."/>
            <person name="Gleave A."/>
            <person name="Chen A."/>
            <person name="Janssen B.J."/>
            <person name="Plunkett B."/>
            <person name="Ampomah-Dwamena C."/>
            <person name="Voogd C."/>
            <person name="Leif D."/>
            <person name="Lafferty D."/>
            <person name="Souleyre E.J.F."/>
            <person name="Varkonyi-Gasic E."/>
            <person name="Gambi F."/>
            <person name="Hanley J."/>
            <person name="Yao J.L."/>
            <person name="Cheung J."/>
            <person name="David K.M."/>
            <person name="Warren B."/>
            <person name="Marsh K."/>
            <person name="Snowden K.C."/>
            <person name="Lin-Wang K."/>
            <person name="Brian L."/>
            <person name="Martinez-Sanchez M."/>
            <person name="Wang M."/>
            <person name="Ileperuma N."/>
            <person name="Macnee N."/>
            <person name="Campin R."/>
            <person name="McAtee P."/>
            <person name="Drummond R.S.M."/>
            <person name="Espley R.V."/>
            <person name="Ireland H.S."/>
            <person name="Wu R."/>
            <person name="Atkinson R.G."/>
            <person name="Karunairetnam S."/>
            <person name="Bulley S."/>
            <person name="Chunkath S."/>
            <person name="Hanley Z."/>
            <person name="Storey R."/>
            <person name="Thrimawithana A.H."/>
            <person name="Thomson S."/>
            <person name="David C."/>
            <person name="Testolin R."/>
            <person name="Huang H."/>
            <person name="Hellens R.P."/>
            <person name="Schaffer R.J."/>
        </authorList>
    </citation>
    <scope>NUCLEOTIDE SEQUENCE [LARGE SCALE GENOMIC DNA]</scope>
    <source>
        <strain evidence="3">cv. Red5</strain>
    </source>
</reference>
<dbReference type="InParanoid" id="A0A2R6S1H7"/>
<accession>A0A2R6S1H7</accession>
<dbReference type="InterPro" id="IPR011249">
    <property type="entry name" value="Metalloenz_LuxS/M16"/>
</dbReference>
<evidence type="ECO:0000313" key="3">
    <source>
        <dbReference type="Proteomes" id="UP000241394"/>
    </source>
</evidence>
<dbReference type="Gene3D" id="3.30.830.10">
    <property type="entry name" value="Metalloenzyme, LuxS/M16 peptidase-like"/>
    <property type="match status" value="1"/>
</dbReference>
<evidence type="ECO:0000259" key="1">
    <source>
        <dbReference type="Pfam" id="PF00675"/>
    </source>
</evidence>
<dbReference type="GO" id="GO:0046872">
    <property type="term" value="F:metal ion binding"/>
    <property type="evidence" value="ECO:0007669"/>
    <property type="project" value="InterPro"/>
</dbReference>
<gene>
    <name evidence="2" type="ORF">CEY00_Acc00640</name>
</gene>
<dbReference type="OrthoDB" id="1708982at2759"/>
<comment type="caution">
    <text evidence="2">The sequence shown here is derived from an EMBL/GenBank/DDBJ whole genome shotgun (WGS) entry which is preliminary data.</text>
</comment>
<dbReference type="Gramene" id="PSS36099">
    <property type="protein sequence ID" value="PSS36099"/>
    <property type="gene ID" value="CEY00_Acc00640"/>
</dbReference>
<dbReference type="InterPro" id="IPR011765">
    <property type="entry name" value="Pept_M16_N"/>
</dbReference>
<dbReference type="PANTHER" id="PTHR11851">
    <property type="entry name" value="METALLOPROTEASE"/>
    <property type="match status" value="1"/>
</dbReference>
<dbReference type="EMBL" id="NKQK01000001">
    <property type="protein sequence ID" value="PSS36099.1"/>
    <property type="molecule type" value="Genomic_DNA"/>
</dbReference>
<name>A0A2R6S1H7_ACTCC</name>
<dbReference type="GO" id="GO:0005739">
    <property type="term" value="C:mitochondrion"/>
    <property type="evidence" value="ECO:0007669"/>
    <property type="project" value="TreeGrafter"/>
</dbReference>
<feature type="domain" description="Peptidase M16 N-terminal" evidence="1">
    <location>
        <begin position="19"/>
        <end position="85"/>
    </location>
</feature>
<dbReference type="PANTHER" id="PTHR11851:SF190">
    <property type="entry name" value="MITOCHONDRIAL-PROCESSING PEPTIDASE SUBUNIT ALPHA"/>
    <property type="match status" value="1"/>
</dbReference>
<reference evidence="2 3" key="1">
    <citation type="submission" date="2017-07" db="EMBL/GenBank/DDBJ databases">
        <title>An improved, manually edited Actinidia chinensis var. chinensis (kiwifruit) genome highlights the challenges associated with draft genomes and gene prediction in plants.</title>
        <authorList>
            <person name="Pilkington S."/>
            <person name="Crowhurst R."/>
            <person name="Hilario E."/>
            <person name="Nardozza S."/>
            <person name="Fraser L."/>
            <person name="Peng Y."/>
            <person name="Gunaseelan K."/>
            <person name="Simpson R."/>
            <person name="Tahir J."/>
            <person name="Deroles S."/>
            <person name="Templeton K."/>
            <person name="Luo Z."/>
            <person name="Davy M."/>
            <person name="Cheng C."/>
            <person name="Mcneilage M."/>
            <person name="Scaglione D."/>
            <person name="Liu Y."/>
            <person name="Zhang Q."/>
            <person name="Datson P."/>
            <person name="De Silva N."/>
            <person name="Gardiner S."/>
            <person name="Bassett H."/>
            <person name="Chagne D."/>
            <person name="Mccallum J."/>
            <person name="Dzierzon H."/>
            <person name="Deng C."/>
            <person name="Wang Y.-Y."/>
            <person name="Barron N."/>
            <person name="Manako K."/>
            <person name="Bowen J."/>
            <person name="Foster T."/>
            <person name="Erridge Z."/>
            <person name="Tiffin H."/>
            <person name="Waite C."/>
            <person name="Davies K."/>
            <person name="Grierson E."/>
            <person name="Laing W."/>
            <person name="Kirk R."/>
            <person name="Chen X."/>
            <person name="Wood M."/>
            <person name="Montefiori M."/>
            <person name="Brummell D."/>
            <person name="Schwinn K."/>
            <person name="Catanach A."/>
            <person name="Fullerton C."/>
            <person name="Li D."/>
            <person name="Meiyalaghan S."/>
            <person name="Nieuwenhuizen N."/>
            <person name="Read N."/>
            <person name="Prakash R."/>
            <person name="Hunter D."/>
            <person name="Zhang H."/>
            <person name="Mckenzie M."/>
            <person name="Knabel M."/>
            <person name="Harris A."/>
            <person name="Allan A."/>
            <person name="Chen A."/>
            <person name="Janssen B."/>
            <person name="Plunkett B."/>
            <person name="Dwamena C."/>
            <person name="Voogd C."/>
            <person name="Leif D."/>
            <person name="Lafferty D."/>
            <person name="Souleyre E."/>
            <person name="Varkonyi-Gasic E."/>
            <person name="Gambi F."/>
            <person name="Hanley J."/>
            <person name="Yao J.-L."/>
            <person name="Cheung J."/>
            <person name="David K."/>
            <person name="Warren B."/>
            <person name="Marsh K."/>
            <person name="Snowden K."/>
            <person name="Lin-Wang K."/>
            <person name="Brian L."/>
            <person name="Martinez-Sanchez M."/>
            <person name="Wang M."/>
            <person name="Ileperuma N."/>
            <person name="Macnee N."/>
            <person name="Campin R."/>
            <person name="Mcatee P."/>
            <person name="Drummond R."/>
            <person name="Espley R."/>
            <person name="Ireland H."/>
            <person name="Wu R."/>
            <person name="Atkinson R."/>
            <person name="Karunairetnam S."/>
            <person name="Bulley S."/>
            <person name="Chunkath S."/>
            <person name="Hanley Z."/>
            <person name="Storey R."/>
            <person name="Thrimawithana A."/>
            <person name="Thomson S."/>
            <person name="David C."/>
            <person name="Testolin R."/>
        </authorList>
    </citation>
    <scope>NUCLEOTIDE SEQUENCE [LARGE SCALE GENOMIC DNA]</scope>
    <source>
        <strain evidence="3">cv. Red5</strain>
        <tissue evidence="2">Young leaf</tissue>
    </source>
</reference>
<dbReference type="Pfam" id="PF00675">
    <property type="entry name" value="Peptidase_M16"/>
    <property type="match status" value="1"/>
</dbReference>
<dbReference type="Proteomes" id="UP000241394">
    <property type="component" value="Chromosome LG1"/>
</dbReference>